<dbReference type="AlphaFoldDB" id="R8BJI8"/>
<keyword evidence="2" id="KW-1185">Reference proteome</keyword>
<name>R8BJI8_PHAM7</name>
<organism evidence="1 2">
    <name type="scientific">Phaeoacremonium minimum (strain UCR-PA7)</name>
    <name type="common">Esca disease fungus</name>
    <name type="synonym">Togninia minima</name>
    <dbReference type="NCBI Taxonomy" id="1286976"/>
    <lineage>
        <taxon>Eukaryota</taxon>
        <taxon>Fungi</taxon>
        <taxon>Dikarya</taxon>
        <taxon>Ascomycota</taxon>
        <taxon>Pezizomycotina</taxon>
        <taxon>Sordariomycetes</taxon>
        <taxon>Sordariomycetidae</taxon>
        <taxon>Togniniales</taxon>
        <taxon>Togniniaceae</taxon>
        <taxon>Phaeoacremonium</taxon>
    </lineage>
</organism>
<protein>
    <submittedName>
        <fullName evidence="1">Uncharacterized protein</fullName>
    </submittedName>
</protein>
<gene>
    <name evidence="1" type="ORF">UCRPA7_4977</name>
</gene>
<reference evidence="2" key="1">
    <citation type="journal article" date="2013" name="Genome Announc.">
        <title>Draft genome sequence of the ascomycete Phaeoacremonium aleophilum strain UCR-PA7, a causal agent of the esca disease complex in grapevines.</title>
        <authorList>
            <person name="Blanco-Ulate B."/>
            <person name="Rolshausen P."/>
            <person name="Cantu D."/>
        </authorList>
    </citation>
    <scope>NUCLEOTIDE SEQUENCE [LARGE SCALE GENOMIC DNA]</scope>
    <source>
        <strain evidence="2">UCR-PA7</strain>
    </source>
</reference>
<dbReference type="Proteomes" id="UP000014074">
    <property type="component" value="Unassembled WGS sequence"/>
</dbReference>
<dbReference type="RefSeq" id="XP_007915717.1">
    <property type="nucleotide sequence ID" value="XM_007917526.1"/>
</dbReference>
<evidence type="ECO:0000313" key="1">
    <source>
        <dbReference type="EMBL" id="EON99490.1"/>
    </source>
</evidence>
<accession>R8BJI8</accession>
<dbReference type="KEGG" id="tmn:UCRPA7_4977"/>
<dbReference type="GeneID" id="19325484"/>
<evidence type="ECO:0000313" key="2">
    <source>
        <dbReference type="Proteomes" id="UP000014074"/>
    </source>
</evidence>
<dbReference type="HOGENOM" id="CLU_700543_0_0_1"/>
<proteinExistence type="predicted"/>
<sequence>MDVAGALAAVPKRHADGGGVGGVGDGQGHDGHVLTGLMDHLRQLASDSSDWNVSFRIPRVAFDKATLPLVFEAQRIRYDYNTDSEILTIMLESGAHARTGILLQKLLESGLSKVADQLEADQLEADQLEASAAETAAAAAGHCRSHELGGDMNGLVTTAKDQISEHGHEDNKEKRQQHDRNELRAFLADVRLMGPGAVKLASGSFKSPDGSFTQHPAKCPTVICLVALSQSWDAVLEEAEAYLLGLYPALRKVLVLKMHHVSPNQVLVGGDVRVAAMAPMLSEKSASSNQRALEATTVVDKFVQKDGRMCCSDIDGNDGQTDISFALEDFANMDSHASIARLKQTVRLPISHLQELVRDIEKSFGDAPPAETTPLDPVSDPAILIKHKYRRPTR</sequence>
<dbReference type="EMBL" id="KB933147">
    <property type="protein sequence ID" value="EON99490.1"/>
    <property type="molecule type" value="Genomic_DNA"/>
</dbReference>